<feature type="transmembrane region" description="Helical" evidence="2">
    <location>
        <begin position="59"/>
        <end position="84"/>
    </location>
</feature>
<feature type="transmembrane region" description="Helical" evidence="2">
    <location>
        <begin position="21"/>
        <end position="39"/>
    </location>
</feature>
<dbReference type="RefSeq" id="XP_012651102.1">
    <property type="nucleotide sequence ID" value="XM_012795648.1"/>
</dbReference>
<keyword evidence="2" id="KW-0472">Membrane</keyword>
<keyword evidence="2 3" id="KW-0812">Transmembrane</keyword>
<proteinExistence type="predicted"/>
<gene>
    <name evidence="3" type="ORF">TTHERM_000009839</name>
</gene>
<reference evidence="4" key="1">
    <citation type="journal article" date="2006" name="PLoS Biol.">
        <title>Macronuclear genome sequence of the ciliate Tetrahymena thermophila, a model eukaryote.</title>
        <authorList>
            <person name="Eisen J.A."/>
            <person name="Coyne R.S."/>
            <person name="Wu M."/>
            <person name="Wu D."/>
            <person name="Thiagarajan M."/>
            <person name="Wortman J.R."/>
            <person name="Badger J.H."/>
            <person name="Ren Q."/>
            <person name="Amedeo P."/>
            <person name="Jones K.M."/>
            <person name="Tallon L.J."/>
            <person name="Delcher A.L."/>
            <person name="Salzberg S.L."/>
            <person name="Silva J.C."/>
            <person name="Haas B.J."/>
            <person name="Majoros W.H."/>
            <person name="Farzad M."/>
            <person name="Carlton J.M."/>
            <person name="Smith R.K. Jr."/>
            <person name="Garg J."/>
            <person name="Pearlman R.E."/>
            <person name="Karrer K.M."/>
            <person name="Sun L."/>
            <person name="Manning G."/>
            <person name="Elde N.C."/>
            <person name="Turkewitz A.P."/>
            <person name="Asai D.J."/>
            <person name="Wilkes D.E."/>
            <person name="Wang Y."/>
            <person name="Cai H."/>
            <person name="Collins K."/>
            <person name="Stewart B.A."/>
            <person name="Lee S.R."/>
            <person name="Wilamowska K."/>
            <person name="Weinberg Z."/>
            <person name="Ruzzo W.L."/>
            <person name="Wloga D."/>
            <person name="Gaertig J."/>
            <person name="Frankel J."/>
            <person name="Tsao C.-C."/>
            <person name="Gorovsky M.A."/>
            <person name="Keeling P.J."/>
            <person name="Waller R.F."/>
            <person name="Patron N.J."/>
            <person name="Cherry J.M."/>
            <person name="Stover N.A."/>
            <person name="Krieger C.J."/>
            <person name="del Toro C."/>
            <person name="Ryder H.F."/>
            <person name="Williamson S.C."/>
            <person name="Barbeau R.A."/>
            <person name="Hamilton E.P."/>
            <person name="Orias E."/>
        </authorList>
    </citation>
    <scope>NUCLEOTIDE SEQUENCE [LARGE SCALE GENOMIC DNA]</scope>
    <source>
        <strain evidence="4">SB210</strain>
    </source>
</reference>
<evidence type="ECO:0000256" key="1">
    <source>
        <dbReference type="SAM" id="MobiDB-lite"/>
    </source>
</evidence>
<evidence type="ECO:0000313" key="3">
    <source>
        <dbReference type="EMBL" id="EWS76318.1"/>
    </source>
</evidence>
<evidence type="ECO:0000313" key="4">
    <source>
        <dbReference type="Proteomes" id="UP000009168"/>
    </source>
</evidence>
<dbReference type="KEGG" id="tet:TTHERM_000009839"/>
<feature type="compositionally biased region" description="Polar residues" evidence="1">
    <location>
        <begin position="424"/>
        <end position="436"/>
    </location>
</feature>
<dbReference type="AlphaFoldDB" id="W7XGY1"/>
<protein>
    <submittedName>
        <fullName evidence="3">Transmembrane protein, putative</fullName>
    </submittedName>
</protein>
<name>W7XGY1_TETTS</name>
<sequence length="442" mass="52869">MFTFYILSLTKIFQLKPNISFLFISIFLYTIKTIFYLLIKNKFYFYCFSNLSMNVNQSINLLLQNLFILLLSPNFFFHLANFLFQYLSVYQFSYQQKQNYSQNLDLFKQLNFIFSFYKNNAGSQQLQQNIQENQGLCQLKRLTPDHFLYHFILYFTSLNILSSQICHNLCIFLVKNPHISLLDNHSSIYFMISINFKGIQYIKLMYSYIPYNLHHILCSFHCSKINRFNILCNLLKILYIPYNLHHILCIFHCSEINRFNIQCNLLKILSILCKKNHTQYIISCNYRNKNHLDMLSSCCWTQSKFYMDQYNQGKFSHQEVHKNHLSTFSTNHYFQNLKCSLNYIKYSLQISTSILYSLCHTFSIQLHFIEHNSLNHKQQSEDKHQSTHFDLFNQNIVDNQDKFIIFPFEQSVQLFYPLPKHSKQIGSQGQHMSLLSSKPRLA</sequence>
<accession>W7XGY1</accession>
<dbReference type="Proteomes" id="UP000009168">
    <property type="component" value="Unassembled WGS sequence"/>
</dbReference>
<evidence type="ECO:0000256" key="2">
    <source>
        <dbReference type="SAM" id="Phobius"/>
    </source>
</evidence>
<dbReference type="EMBL" id="GG662845">
    <property type="protein sequence ID" value="EWS76318.1"/>
    <property type="molecule type" value="Genomic_DNA"/>
</dbReference>
<dbReference type="InParanoid" id="W7XGY1"/>
<keyword evidence="4" id="KW-1185">Reference proteome</keyword>
<feature type="region of interest" description="Disordered" evidence="1">
    <location>
        <begin position="423"/>
        <end position="442"/>
    </location>
</feature>
<organism evidence="3 4">
    <name type="scientific">Tetrahymena thermophila (strain SB210)</name>
    <dbReference type="NCBI Taxonomy" id="312017"/>
    <lineage>
        <taxon>Eukaryota</taxon>
        <taxon>Sar</taxon>
        <taxon>Alveolata</taxon>
        <taxon>Ciliophora</taxon>
        <taxon>Intramacronucleata</taxon>
        <taxon>Oligohymenophorea</taxon>
        <taxon>Hymenostomatida</taxon>
        <taxon>Tetrahymenina</taxon>
        <taxon>Tetrahymenidae</taxon>
        <taxon>Tetrahymena</taxon>
    </lineage>
</organism>
<dbReference type="GeneID" id="24436783"/>
<keyword evidence="2" id="KW-1133">Transmembrane helix</keyword>